<evidence type="ECO:0000313" key="5">
    <source>
        <dbReference type="Proteomes" id="UP001157961"/>
    </source>
</evidence>
<dbReference type="PRINTS" id="PR00084">
    <property type="entry name" value="MTLDHDRGNASE"/>
</dbReference>
<dbReference type="InterPro" id="IPR008927">
    <property type="entry name" value="6-PGluconate_DH-like_C_sf"/>
</dbReference>
<reference evidence="4 5" key="1">
    <citation type="submission" date="2017-05" db="EMBL/GenBank/DDBJ databases">
        <authorList>
            <person name="Varghese N."/>
            <person name="Submissions S."/>
        </authorList>
    </citation>
    <scope>NUCLEOTIDE SEQUENCE [LARGE SCALE GENOMIC DNA]</scope>
    <source>
        <strain evidence="4 5">DSM 29734</strain>
    </source>
</reference>
<dbReference type="InterPro" id="IPR013118">
    <property type="entry name" value="Mannitol_DH_C"/>
</dbReference>
<evidence type="ECO:0000256" key="1">
    <source>
        <dbReference type="ARBA" id="ARBA00023002"/>
    </source>
</evidence>
<dbReference type="Proteomes" id="UP001157961">
    <property type="component" value="Unassembled WGS sequence"/>
</dbReference>
<organism evidence="4 5">
    <name type="scientific">Shimia sagamensis</name>
    <dbReference type="NCBI Taxonomy" id="1566352"/>
    <lineage>
        <taxon>Bacteria</taxon>
        <taxon>Pseudomonadati</taxon>
        <taxon>Pseudomonadota</taxon>
        <taxon>Alphaproteobacteria</taxon>
        <taxon>Rhodobacterales</taxon>
        <taxon>Roseobacteraceae</taxon>
    </lineage>
</organism>
<dbReference type="SUPFAM" id="SSF51735">
    <property type="entry name" value="NAD(P)-binding Rossmann-fold domains"/>
    <property type="match status" value="1"/>
</dbReference>
<dbReference type="PANTHER" id="PTHR43362:SF1">
    <property type="entry name" value="MANNITOL DEHYDROGENASE 2-RELATED"/>
    <property type="match status" value="1"/>
</dbReference>
<dbReference type="EMBL" id="FXTY01000004">
    <property type="protein sequence ID" value="SMP21273.1"/>
    <property type="molecule type" value="Genomic_DNA"/>
</dbReference>
<feature type="domain" description="Mannitol dehydrogenase N-terminal" evidence="2">
    <location>
        <begin position="38"/>
        <end position="285"/>
    </location>
</feature>
<dbReference type="InterPro" id="IPR013328">
    <property type="entry name" value="6PGD_dom2"/>
</dbReference>
<dbReference type="SUPFAM" id="SSF48179">
    <property type="entry name" value="6-phosphogluconate dehydrogenase C-terminal domain-like"/>
    <property type="match status" value="1"/>
</dbReference>
<dbReference type="Pfam" id="PF08125">
    <property type="entry name" value="Mannitol_dh_C"/>
    <property type="match status" value="1"/>
</dbReference>
<evidence type="ECO:0000259" key="2">
    <source>
        <dbReference type="Pfam" id="PF01232"/>
    </source>
</evidence>
<dbReference type="InterPro" id="IPR036291">
    <property type="entry name" value="NAD(P)-bd_dom_sf"/>
</dbReference>
<dbReference type="PANTHER" id="PTHR43362">
    <property type="entry name" value="MANNITOL DEHYDROGENASE DSF1-RELATED"/>
    <property type="match status" value="1"/>
</dbReference>
<keyword evidence="1" id="KW-0560">Oxidoreductase</keyword>
<accession>A0ABY1NXM5</accession>
<comment type="caution">
    <text evidence="4">The sequence shown here is derived from an EMBL/GenBank/DDBJ whole genome shotgun (WGS) entry which is preliminary data.</text>
</comment>
<evidence type="ECO:0000259" key="3">
    <source>
        <dbReference type="Pfam" id="PF08125"/>
    </source>
</evidence>
<gene>
    <name evidence="4" type="ORF">SAMN06265373_1048</name>
</gene>
<name>A0ABY1NXM5_9RHOB</name>
<sequence>MADHTHPNPLVTLSDSALPRLPKNVKAPIYDRSKLTPGIVHIGLGNFHRAHQAWYLHQLMQKGLAHDWAIIGAGVRPGDAAMRERLLRQDCLTTLVELDPDREAVEVIGPMVDFVEVDKHNAPLIAAMSDPQIRIVSLTVTEGGYYVSETGGLDTDHPDIQHDANNPDRPITAYGAMVAAYKARRELGAAPFAGQSCDNLLRNGDVLRNTVVGLARLSDPELAQWIDETADFPNAMVDCIVPATGEAELALARRLGIDDTAPVTHENFRQWVLQDNFCDGRPPWELAGVTITNNVHAHEAMKIRVLNGGHQMLANVGEVMGLQTIADCMAQPTVAAFFHKVQTNEVLPHVQAVPGLSPKDYLSKIEKRFSNPKIHDTTRRVAFDGSARHPGFILPTLSDALHTGGGIGGLALVEALWARMCAGTNEEEGLIAANDPNWTVLNSTALQAKNTPSAWLKMTHIYGDLVENAQFHSAFSHWLSMIWSLGAEAALRHYINSSS</sequence>
<dbReference type="RefSeq" id="WP_283425989.1">
    <property type="nucleotide sequence ID" value="NZ_FXTY01000004.1"/>
</dbReference>
<keyword evidence="5" id="KW-1185">Reference proteome</keyword>
<protein>
    <submittedName>
        <fullName evidence="4">Mannitol 2-dehydrogenase</fullName>
    </submittedName>
</protein>
<feature type="domain" description="Mannitol dehydrogenase C-terminal" evidence="3">
    <location>
        <begin position="294"/>
        <end position="482"/>
    </location>
</feature>
<dbReference type="Gene3D" id="1.10.1040.10">
    <property type="entry name" value="N-(1-d-carboxylethyl)-l-norvaline Dehydrogenase, domain 2"/>
    <property type="match status" value="1"/>
</dbReference>
<dbReference type="Pfam" id="PF01232">
    <property type="entry name" value="Mannitol_dh"/>
    <property type="match status" value="1"/>
</dbReference>
<dbReference type="InterPro" id="IPR050988">
    <property type="entry name" value="Mannitol_DH/Oxidoreductase"/>
</dbReference>
<dbReference type="Gene3D" id="3.40.50.720">
    <property type="entry name" value="NAD(P)-binding Rossmann-like Domain"/>
    <property type="match status" value="1"/>
</dbReference>
<proteinExistence type="predicted"/>
<evidence type="ECO:0000313" key="4">
    <source>
        <dbReference type="EMBL" id="SMP21273.1"/>
    </source>
</evidence>
<dbReference type="InterPro" id="IPR013131">
    <property type="entry name" value="Mannitol_DH_N"/>
</dbReference>
<dbReference type="InterPro" id="IPR000669">
    <property type="entry name" value="Mannitol_DH"/>
</dbReference>